<gene>
    <name evidence="3" type="ORF">GORHZ_032_00120</name>
</gene>
<reference evidence="3 4" key="1">
    <citation type="submission" date="2012-08" db="EMBL/GenBank/DDBJ databases">
        <title>Whole genome shotgun sequence of Gordonia rhizosphera NBRC 16068.</title>
        <authorList>
            <person name="Takarada H."/>
            <person name="Isaki S."/>
            <person name="Hosoyama A."/>
            <person name="Tsuchikane K."/>
            <person name="Katsumata H."/>
            <person name="Baba S."/>
            <person name="Ohji S."/>
            <person name="Yamazaki S."/>
            <person name="Fujita N."/>
        </authorList>
    </citation>
    <scope>NUCLEOTIDE SEQUENCE [LARGE SCALE GENOMIC DNA]</scope>
    <source>
        <strain evidence="3 4">NBRC 16068</strain>
    </source>
</reference>
<dbReference type="PANTHER" id="PTHR43542">
    <property type="entry name" value="METHYLTRANSFERASE"/>
    <property type="match status" value="1"/>
</dbReference>
<dbReference type="STRING" id="1108045.GORHZ_032_00120"/>
<evidence type="ECO:0000313" key="4">
    <source>
        <dbReference type="Proteomes" id="UP000008363"/>
    </source>
</evidence>
<dbReference type="GO" id="GO:0003676">
    <property type="term" value="F:nucleic acid binding"/>
    <property type="evidence" value="ECO:0007669"/>
    <property type="project" value="InterPro"/>
</dbReference>
<dbReference type="eggNOG" id="COG0742">
    <property type="taxonomic scope" value="Bacteria"/>
</dbReference>
<dbReference type="Proteomes" id="UP000008363">
    <property type="component" value="Unassembled WGS sequence"/>
</dbReference>
<accession>K6W8S9</accession>
<evidence type="ECO:0008006" key="5">
    <source>
        <dbReference type="Google" id="ProtNLM"/>
    </source>
</evidence>
<dbReference type="Pfam" id="PF03602">
    <property type="entry name" value="Cons_hypoth95"/>
    <property type="match status" value="1"/>
</dbReference>
<dbReference type="AlphaFoldDB" id="K6W8S9"/>
<evidence type="ECO:0000256" key="1">
    <source>
        <dbReference type="ARBA" id="ARBA00022603"/>
    </source>
</evidence>
<keyword evidence="2" id="KW-0808">Transferase</keyword>
<evidence type="ECO:0000313" key="3">
    <source>
        <dbReference type="EMBL" id="GAB88622.1"/>
    </source>
</evidence>
<dbReference type="GO" id="GO:0031167">
    <property type="term" value="P:rRNA methylation"/>
    <property type="evidence" value="ECO:0007669"/>
    <property type="project" value="InterPro"/>
</dbReference>
<dbReference type="EMBL" id="BAHC01000032">
    <property type="protein sequence ID" value="GAB88622.1"/>
    <property type="molecule type" value="Genomic_DNA"/>
</dbReference>
<dbReference type="SUPFAM" id="SSF53335">
    <property type="entry name" value="S-adenosyl-L-methionine-dependent methyltransferases"/>
    <property type="match status" value="1"/>
</dbReference>
<dbReference type="InterPro" id="IPR004398">
    <property type="entry name" value="RNA_MeTrfase_RsmD"/>
</dbReference>
<proteinExistence type="predicted"/>
<keyword evidence="4" id="KW-1185">Reference proteome</keyword>
<comment type="caution">
    <text evidence="3">The sequence shown here is derived from an EMBL/GenBank/DDBJ whole genome shotgun (WGS) entry which is preliminary data.</text>
</comment>
<dbReference type="InterPro" id="IPR002052">
    <property type="entry name" value="DNA_methylase_N6_adenine_CS"/>
</dbReference>
<evidence type="ECO:0000256" key="2">
    <source>
        <dbReference type="ARBA" id="ARBA00022679"/>
    </source>
</evidence>
<protein>
    <recommendedName>
        <fullName evidence="5">Methyltransferase</fullName>
    </recommendedName>
</protein>
<name>K6W8S9_9ACTN</name>
<dbReference type="Gene3D" id="3.40.50.150">
    <property type="entry name" value="Vaccinia Virus protein VP39"/>
    <property type="match status" value="1"/>
</dbReference>
<dbReference type="PROSITE" id="PS00092">
    <property type="entry name" value="N6_MTASE"/>
    <property type="match status" value="1"/>
</dbReference>
<dbReference type="GO" id="GO:0008168">
    <property type="term" value="F:methyltransferase activity"/>
    <property type="evidence" value="ECO:0007669"/>
    <property type="project" value="UniProtKB-KW"/>
</dbReference>
<keyword evidence="1" id="KW-0489">Methyltransferase</keyword>
<organism evidence="3 4">
    <name type="scientific">Gordonia rhizosphera NBRC 16068</name>
    <dbReference type="NCBI Taxonomy" id="1108045"/>
    <lineage>
        <taxon>Bacteria</taxon>
        <taxon>Bacillati</taxon>
        <taxon>Actinomycetota</taxon>
        <taxon>Actinomycetes</taxon>
        <taxon>Mycobacteriales</taxon>
        <taxon>Gordoniaceae</taxon>
        <taxon>Gordonia</taxon>
    </lineage>
</organism>
<sequence>MDAARRATSVITANARECGVADRVSVITRPVEAYLAMPAADTFDVVFLDPPYDLDDAATTADLAGVADGWLADDGLVVLERAARASETSWPAGMTVLVHKNYGDTRVEVAAREQR</sequence>
<dbReference type="InterPro" id="IPR029063">
    <property type="entry name" value="SAM-dependent_MTases_sf"/>
</dbReference>
<dbReference type="PANTHER" id="PTHR43542:SF1">
    <property type="entry name" value="METHYLTRANSFERASE"/>
    <property type="match status" value="1"/>
</dbReference>